<keyword evidence="9" id="KW-0696">RNA-directed RNA polymerase</keyword>
<organism evidence="9">
    <name type="scientific">Prorhinotermes inopinatus phasmavirus 1</name>
    <dbReference type="NCBI Taxonomy" id="3133474"/>
    <lineage>
        <taxon>Viruses</taxon>
        <taxon>Riboviria</taxon>
        <taxon>Orthornavirae</taxon>
        <taxon>Negarnaviricota</taxon>
        <taxon>Polyploviricotina</taxon>
        <taxon>Bunyaviricetes</taxon>
        <taxon>Elliovirales</taxon>
        <taxon>Phasmaviridae</taxon>
    </lineage>
</organism>
<dbReference type="EC" id="2.7.7.48" evidence="1"/>
<keyword evidence="3" id="KW-0808">Transferase</keyword>
<feature type="domain" description="RdRp catalytic" evidence="8">
    <location>
        <begin position="885"/>
        <end position="1057"/>
    </location>
</feature>
<proteinExistence type="predicted"/>
<accession>A0AAT9JPW0</accession>
<evidence type="ECO:0000256" key="5">
    <source>
        <dbReference type="ARBA" id="ARBA00030436"/>
    </source>
</evidence>
<evidence type="ECO:0000259" key="8">
    <source>
        <dbReference type="PROSITE" id="PS50525"/>
    </source>
</evidence>
<keyword evidence="9" id="KW-0548">Nucleotidyltransferase</keyword>
<dbReference type="PROSITE" id="PS50525">
    <property type="entry name" value="RDRP_SSRNA_NEG_SEG"/>
    <property type="match status" value="1"/>
</dbReference>
<evidence type="ECO:0000256" key="4">
    <source>
        <dbReference type="ARBA" id="ARBA00030285"/>
    </source>
</evidence>
<sequence length="2106" mass="243027">MTLSRLKGIIENLESEKVEFEDDELFEKIQTAYHINHEAACHFFSRITNMHIQDTDVREVFPELNLRHQTPDILHKHEDTVYLGDVAVTNNYTSQLDFKRTKYYNLRFNLETAGYKVVDMYIILLRDCRNLSSLIDRFKDPETIVEQEDILELTEVCSLTERIVKLAKDRVNDHVYFESLTTDSEKSDNTPIFPSLTGTHLENKPSPIIKDDRKLSSQQLFQMAYDQMQDTIADYYDGKDKVTVIAESFEEVWEKLEPMDDKEIGDFLIMGGNYHEIEEHDELSLVESFKKDLERSNSELGQGLAKVLTIDIEEAKKAHINRKDKAVNNGKSRFEIAKLRKGDCSFIDHCVEKLKLGKKNKNVKKKPASLKKRDIPRSVELVEEVITYLGSETTKPAPNLGRLLLTSRLERRNMEHEIEAVNKVANTNALQMCESLDFVAQRLFHTKSSICNKPRLIIPPNKSFIMVVPSGHKLTLSDNVEIPFFTVSRTTTTLPWNMEVVHTDAGRTYYISKLYRLNLEKIANWINSDARLVSAAVAMVTTNSTIQDLNRVIGICTCLTLDIHQKTSEILDLFKYIAWQPQSELTRLKDLLTDKFNMMHKTTLDVWLNDKVRRHLINLATAPKPKKPNVKVDKGKVLPDSFGVSDLLLPSFLSDEAVHVDPLSYVTETALVFSLRGKKLYGEQFMDKSFDSYIDREDSYNDESGQDGWCQDGYDKGKFPFDRRYAFSKDLIIEAMSRYEPELLQSKNSVLQRLRQETSRKYLHEICSLRGCMKDNYDTPTDIHSTSMHEALKHYDELNKDEEKCKLTSCGIESTKPEYMWKFSMSAKEQRGGGRVICSPSILTKAGLRCIEGPEMALGTKMPDNVMVAGKNKITSVSNNYTECLEKTIKTGNKVIAQVTEDQSKWSEEDNTTKYLVLFRNRVVFDEEISRVQYEAMLKLRNRLHFNARPVDTVTKNGQHLIYKKMENCLNLTHGWPQGMLNHVSTTVHSYVSRLSVDLWNENVPEHKKVVAYGEVNSDDSHLTLTAKTWKVIEEFTIFRVWLKRMAAIRTNVKKTYVSSWCGEMVSNYCLNGRMVIPWVKLMINCFQNQQFISYHQDTLNIFSNLHQLVTNGAPMAVLAVAESLMKMKLDFAYSMKTFPFDRSLLPVQLGGYPSVSVFEMAINQESSHNLQLKKDFALPSNRETVEYKCTVAAAFMGAASLAERERGDTKTTKDEILQLKTKKEKIEKEVQIIDQELDQTHDWAEQIEKGEAKEEKAKEIEHLTEAIRLLEDLEEWDINRLLQNVENLPREGDIYHYVTTAFPIRKGVLKTVNAIKNLPNEDDGLAMIVTRPNSLDQSLGHLKARALNMVYELSESGYTRSKRKLYAQQALASTGRIWGIRGERAKYTLPDLIAILAGMYDKKMDKIGSLLYLNVDSDTVFVNHMCTYAREVKTGKKPPSISNLQPVDTESRMTISNIRDVALLNISTNAYLKYSRPEASYYLVRHDLARLKEVYKDLYTFYSKEQVSNIIVKTNMQKRTKKYWIAKPASHQSTQTFYRHIYENSLSGSKDIKLSLDTYTPGRQTAKEGDFVQSLTTLKLASMLHNNRSIFPIMTEELSHRLYHLDISKLEPEDHKKYIWLMFQITGNREWLDTWKRENHYREQYVKRQKYVNGTYVGKIEVICQEGKDILNIEGEPGDFILTANTMDVTKIMRMMHSFTYKNFRQLKYNNFRQWGVTKMWGSKRANDMCLNYYGQNSSVIERSSNNDLGIPFTYNKFMKGIEKDTMYPVLEYKTSSQNVAQIVYVTDRQRGRDPQSVKQMLSLEPDDNWKVLFTIQTYPLYSKLQGFKWIPEASMLNISMKTLDEHDLIPAALSSPEVAIPSSIATAVLLDINLPMENLASFIAIYNSLLIDRKLDLPRLYETNFSKEVIDIVTEDITWEEVEDTISKGSHIASHSIEFEVTGSEDIIISDRVGSLYKRSEIVSQLKRSASYYLPDSTLMEILDKITFSRENKLFHKEYFKNIPVDDMHDKFSEWAYDIEYSALEDSQYKAVLMVECLLFKNRWSHLEKLQQVMSKRIKVWKKSGKMGTSAKASDLVFEVARTICFVEILLAGLDIEEINSFDY</sequence>
<evidence type="ECO:0000256" key="1">
    <source>
        <dbReference type="ARBA" id="ARBA00012494"/>
    </source>
</evidence>
<evidence type="ECO:0000256" key="6">
    <source>
        <dbReference type="ARBA" id="ARBA00031012"/>
    </source>
</evidence>
<dbReference type="Pfam" id="PF04196">
    <property type="entry name" value="Bunya_RdRp"/>
    <property type="match status" value="1"/>
</dbReference>
<keyword evidence="7" id="KW-0175">Coiled coil</keyword>
<reference evidence="9" key="1">
    <citation type="journal article" date="2024" name="Microb. Genom.">
        <title>The hidden RNA viruses in Blattodea (cockroach and termite).</title>
        <authorList>
            <person name="Fan J."/>
            <person name="Jiang S."/>
            <person name="Li W."/>
            <person name="Li J."/>
            <person name="Pang R."/>
            <person name="Wu H."/>
        </authorList>
    </citation>
    <scope>NUCLEOTIDE SEQUENCE</scope>
    <source>
        <strain evidence="9">DE2017</strain>
    </source>
</reference>
<evidence type="ECO:0000256" key="7">
    <source>
        <dbReference type="SAM" id="Coils"/>
    </source>
</evidence>
<feature type="coiled-coil region" evidence="7">
    <location>
        <begin position="1210"/>
        <end position="1274"/>
    </location>
</feature>
<evidence type="ECO:0000313" key="9">
    <source>
        <dbReference type="EMBL" id="DBA56529.1"/>
    </source>
</evidence>
<dbReference type="GO" id="GO:0003968">
    <property type="term" value="F:RNA-directed RNA polymerase activity"/>
    <property type="evidence" value="ECO:0007669"/>
    <property type="project" value="UniProtKB-KW"/>
</dbReference>
<name>A0AAT9JPW0_9VIRU</name>
<evidence type="ECO:0000256" key="3">
    <source>
        <dbReference type="ARBA" id="ARBA00022679"/>
    </source>
</evidence>
<dbReference type="InterPro" id="IPR007099">
    <property type="entry name" value="RNA-dir_pol_NSvirus"/>
</dbReference>
<dbReference type="GO" id="GO:0039694">
    <property type="term" value="P:viral RNA genome replication"/>
    <property type="evidence" value="ECO:0007669"/>
    <property type="project" value="InterPro"/>
</dbReference>
<dbReference type="GO" id="GO:0006351">
    <property type="term" value="P:DNA-templated transcription"/>
    <property type="evidence" value="ECO:0007669"/>
    <property type="project" value="InterPro"/>
</dbReference>
<dbReference type="InterPro" id="IPR007322">
    <property type="entry name" value="RNA_pol_bunyavir"/>
</dbReference>
<dbReference type="EMBL" id="BK067083">
    <property type="protein sequence ID" value="DBA56529.1"/>
    <property type="molecule type" value="Viral_cRNA"/>
</dbReference>
<evidence type="ECO:0000256" key="2">
    <source>
        <dbReference type="ARBA" id="ARBA00018602"/>
    </source>
</evidence>
<protein>
    <recommendedName>
        <fullName evidence="2">RNA-directed RNA polymerase L</fullName>
        <ecNumber evidence="1">2.7.7.48</ecNumber>
    </recommendedName>
    <alternativeName>
        <fullName evidence="4">Large structural protein</fullName>
    </alternativeName>
    <alternativeName>
        <fullName evidence="6">Replicase</fullName>
    </alternativeName>
    <alternativeName>
        <fullName evidence="5">Transcriptase</fullName>
    </alternativeName>
</protein>